<proteinExistence type="predicted"/>
<name>A0A1A8C0A7_NOTKA</name>
<protein>
    <submittedName>
        <fullName evidence="1">Phospholipase C, beta 1 (Phosphoinositide-specific)</fullName>
    </submittedName>
</protein>
<evidence type="ECO:0000313" key="1">
    <source>
        <dbReference type="EMBL" id="SBP72286.1"/>
    </source>
</evidence>
<gene>
    <name evidence="1" type="primary">PLCB1</name>
</gene>
<dbReference type="AlphaFoldDB" id="A0A1A8C0A7"/>
<sequence length="34" mass="3825">ELLSLFCPQGFKNLILHPCAAKSNRPIWKKAQDG</sequence>
<feature type="non-terminal residue" evidence="1">
    <location>
        <position position="1"/>
    </location>
</feature>
<reference evidence="1" key="1">
    <citation type="submission" date="2016-05" db="EMBL/GenBank/DDBJ databases">
        <authorList>
            <person name="Lavstsen T."/>
            <person name="Jespersen J.S."/>
        </authorList>
    </citation>
    <scope>NUCLEOTIDE SEQUENCE</scope>
    <source>
        <tissue evidence="1">Brain</tissue>
    </source>
</reference>
<reference evidence="1" key="2">
    <citation type="submission" date="2016-06" db="EMBL/GenBank/DDBJ databases">
        <title>The genome of a short-lived fish provides insights into sex chromosome evolution and the genetic control of aging.</title>
        <authorList>
            <person name="Reichwald K."/>
            <person name="Felder M."/>
            <person name="Petzold A."/>
            <person name="Koch P."/>
            <person name="Groth M."/>
            <person name="Platzer M."/>
        </authorList>
    </citation>
    <scope>NUCLEOTIDE SEQUENCE</scope>
    <source>
        <tissue evidence="1">Brain</tissue>
    </source>
</reference>
<dbReference type="EMBL" id="HADZ01008345">
    <property type="protein sequence ID" value="SBP72286.1"/>
    <property type="molecule type" value="Transcribed_RNA"/>
</dbReference>
<organism evidence="1">
    <name type="scientific">Nothobranchius kadleci</name>
    <name type="common">African annual killifish</name>
    <dbReference type="NCBI Taxonomy" id="1051664"/>
    <lineage>
        <taxon>Eukaryota</taxon>
        <taxon>Metazoa</taxon>
        <taxon>Chordata</taxon>
        <taxon>Craniata</taxon>
        <taxon>Vertebrata</taxon>
        <taxon>Euteleostomi</taxon>
        <taxon>Actinopterygii</taxon>
        <taxon>Neopterygii</taxon>
        <taxon>Teleostei</taxon>
        <taxon>Neoteleostei</taxon>
        <taxon>Acanthomorphata</taxon>
        <taxon>Ovalentaria</taxon>
        <taxon>Atherinomorphae</taxon>
        <taxon>Cyprinodontiformes</taxon>
        <taxon>Nothobranchiidae</taxon>
        <taxon>Nothobranchius</taxon>
    </lineage>
</organism>
<accession>A0A1A8C0A7</accession>
<feature type="non-terminal residue" evidence="1">
    <location>
        <position position="34"/>
    </location>
</feature>